<reference evidence="3 5" key="1">
    <citation type="submission" date="2018-06" db="EMBL/GenBank/DDBJ databases">
        <authorList>
            <consortium name="Pathogen Informatics"/>
            <person name="Doyle S."/>
        </authorList>
    </citation>
    <scope>NUCLEOTIDE SEQUENCE [LARGE SCALE GENOMIC DNA]</scope>
    <source>
        <strain evidence="3 5">NCTC11159</strain>
    </source>
</reference>
<dbReference type="AlphaFoldDB" id="A0A377Q5E9"/>
<accession>A0A377Q5E9</accession>
<evidence type="ECO:0000313" key="5">
    <source>
        <dbReference type="Proteomes" id="UP000255108"/>
    </source>
</evidence>
<dbReference type="InterPro" id="IPR046554">
    <property type="entry name" value="DUF6708"/>
</dbReference>
<evidence type="ECO:0000313" key="4">
    <source>
        <dbReference type="EMBL" id="TCU82685.1"/>
    </source>
</evidence>
<feature type="transmembrane region" description="Helical" evidence="1">
    <location>
        <begin position="73"/>
        <end position="96"/>
    </location>
</feature>
<dbReference type="RefSeq" id="WP_132038723.1">
    <property type="nucleotide sequence ID" value="NZ_CAWOLO010000014.1"/>
</dbReference>
<keyword evidence="1" id="KW-1133">Transmembrane helix</keyword>
<sequence>MTKTDFNAPYRLLKGDKLPIKLHPSCIGIATYLSKETTPRYKGSSLNEVKTIYSSAIELSDIHQCERGMPSMFALFVFCMCFPFSLFTFYFGFFQIQVVDFLSFLSNIILLSFCLSFFIITSLLEILMLRFDFFTLKSGSLILDRKNKKVYRIVRDYPEMLDYFKNSFKKCNPFYTWPTLVIEYNWDALVFVFASKTVVLRGGPLTTNTLAIGIEDPDFAQKQAEKSDHNKAWDRMLKHEDKPDFVDFFVIGNPLEMDEYSAHAFWTYLRAYMEENGPALPAGESLAEAPPSTWWQSMGVVSPLGARANEWARDRPILFILFLLTFPVSVPLSILWGSFNWLSHKTAFEAPFPPEIRAGWGKALSPQEKTWRPYRQR</sequence>
<gene>
    <name evidence="4" type="ORF">EV682_11457</name>
    <name evidence="3" type="ORF">NCTC11159_00880</name>
</gene>
<dbReference type="Proteomes" id="UP000295794">
    <property type="component" value="Unassembled WGS sequence"/>
</dbReference>
<feature type="transmembrane region" description="Helical" evidence="1">
    <location>
        <begin position="317"/>
        <end position="339"/>
    </location>
</feature>
<dbReference type="Proteomes" id="UP000255108">
    <property type="component" value="Unassembled WGS sequence"/>
</dbReference>
<evidence type="ECO:0000313" key="3">
    <source>
        <dbReference type="EMBL" id="STQ89829.1"/>
    </source>
</evidence>
<evidence type="ECO:0000259" key="2">
    <source>
        <dbReference type="Pfam" id="PF20455"/>
    </source>
</evidence>
<dbReference type="OrthoDB" id="6050524at2"/>
<feature type="transmembrane region" description="Helical" evidence="1">
    <location>
        <begin position="108"/>
        <end position="129"/>
    </location>
</feature>
<proteinExistence type="predicted"/>
<keyword evidence="1" id="KW-0472">Membrane</keyword>
<reference evidence="4 6" key="2">
    <citation type="submission" date="2019-03" db="EMBL/GenBank/DDBJ databases">
        <title>Genomic Encyclopedia of Type Strains, Phase IV (KMG-IV): sequencing the most valuable type-strain genomes for metagenomic binning, comparative biology and taxonomic classification.</title>
        <authorList>
            <person name="Goeker M."/>
        </authorList>
    </citation>
    <scope>NUCLEOTIDE SEQUENCE [LARGE SCALE GENOMIC DNA]</scope>
    <source>
        <strain evidence="4 6">DSM 3764</strain>
    </source>
</reference>
<evidence type="ECO:0000313" key="6">
    <source>
        <dbReference type="Proteomes" id="UP000295794"/>
    </source>
</evidence>
<organism evidence="3 5">
    <name type="scientific">Iodobacter fluviatilis</name>
    <dbReference type="NCBI Taxonomy" id="537"/>
    <lineage>
        <taxon>Bacteria</taxon>
        <taxon>Pseudomonadati</taxon>
        <taxon>Pseudomonadota</taxon>
        <taxon>Betaproteobacteria</taxon>
        <taxon>Neisseriales</taxon>
        <taxon>Chitinibacteraceae</taxon>
        <taxon>Iodobacter</taxon>
    </lineage>
</organism>
<dbReference type="EMBL" id="UGHR01000001">
    <property type="protein sequence ID" value="STQ89829.1"/>
    <property type="molecule type" value="Genomic_DNA"/>
</dbReference>
<keyword evidence="1" id="KW-0812">Transmembrane</keyword>
<dbReference type="EMBL" id="SMBT01000014">
    <property type="protein sequence ID" value="TCU82685.1"/>
    <property type="molecule type" value="Genomic_DNA"/>
</dbReference>
<evidence type="ECO:0000256" key="1">
    <source>
        <dbReference type="SAM" id="Phobius"/>
    </source>
</evidence>
<protein>
    <recommendedName>
        <fullName evidence="2">DUF6708 domain-containing protein</fullName>
    </recommendedName>
</protein>
<keyword evidence="6" id="KW-1185">Reference proteome</keyword>
<dbReference type="Pfam" id="PF20455">
    <property type="entry name" value="DUF6708"/>
    <property type="match status" value="1"/>
</dbReference>
<feature type="domain" description="DUF6708" evidence="2">
    <location>
        <begin position="119"/>
        <end position="356"/>
    </location>
</feature>
<name>A0A377Q5E9_9NEIS</name>